<keyword evidence="2" id="KW-0732">Signal</keyword>
<evidence type="ECO:0000313" key="4">
    <source>
        <dbReference type="EMBL" id="PVE44785.1"/>
    </source>
</evidence>
<proteinExistence type="inferred from homology"/>
<dbReference type="AlphaFoldDB" id="A0A2T7UJC4"/>
<evidence type="ECO:0000256" key="3">
    <source>
        <dbReference type="SAM" id="MobiDB-lite"/>
    </source>
</evidence>
<feature type="region of interest" description="Disordered" evidence="3">
    <location>
        <begin position="73"/>
        <end position="117"/>
    </location>
</feature>
<dbReference type="GO" id="GO:0007155">
    <property type="term" value="P:cell adhesion"/>
    <property type="evidence" value="ECO:0007669"/>
    <property type="project" value="InterPro"/>
</dbReference>
<comment type="similarity">
    <text evidence="1">Belongs to the CsgA/CsgB family.</text>
</comment>
<organism evidence="4 5">
    <name type="scientific">Pararhodobacter aggregans</name>
    <dbReference type="NCBI Taxonomy" id="404875"/>
    <lineage>
        <taxon>Bacteria</taxon>
        <taxon>Pseudomonadati</taxon>
        <taxon>Pseudomonadota</taxon>
        <taxon>Alphaproteobacteria</taxon>
        <taxon>Rhodobacterales</taxon>
        <taxon>Paracoccaceae</taxon>
        <taxon>Pararhodobacter</taxon>
    </lineage>
</organism>
<sequence>MCPRRAAVAGGCQQERASAGDRAGRWGCRGFGGESAHHQGLSQGAPACYRITDPRLSPHGAVILSDPGRAARLVSSEAQTAPDDPGHRRSPNDTTDRRSTQPPNPDHPIQPPATTSSGHILTETQTMFAKSFKTLVLATLIGATALPALATGGHSVVVQQNGWNNQVGGGQSGHRQRLTVIQNGGSNIAVATQDGRRNDAAIGQSGWNNTATTDQWGRRNTVGVAQMGNNNAADVGQYGRNNVAAVVQLGDNNSASATQTGVGNVIAIVQH</sequence>
<comment type="caution">
    <text evidence="4">The sequence shown here is derived from an EMBL/GenBank/DDBJ whole genome shotgun (WGS) entry which is preliminary data.</text>
</comment>
<feature type="compositionally biased region" description="Basic and acidic residues" evidence="3">
    <location>
        <begin position="84"/>
        <end position="99"/>
    </location>
</feature>
<evidence type="ECO:0000313" key="5">
    <source>
        <dbReference type="Proteomes" id="UP000244810"/>
    </source>
</evidence>
<gene>
    <name evidence="4" type="ORF">DDE23_24800</name>
</gene>
<protein>
    <recommendedName>
        <fullName evidence="6">Curlin-associated protein</fullName>
    </recommendedName>
</protein>
<feature type="region of interest" description="Disordered" evidence="3">
    <location>
        <begin position="1"/>
        <end position="22"/>
    </location>
</feature>
<name>A0A2T7UJC4_9RHOB</name>
<reference evidence="4 5" key="1">
    <citation type="journal article" date="2011" name="Syst. Appl. Microbiol.">
        <title>Defluviimonas denitrificans gen. nov., sp. nov., and Pararhodobacter aggregans gen. nov., sp. nov., non-phototrophic Rhodobacteraceae from the biofilter of a marine aquaculture.</title>
        <authorList>
            <person name="Foesel B.U."/>
            <person name="Drake H.L."/>
            <person name="Schramm A."/>
        </authorList>
    </citation>
    <scope>NUCLEOTIDE SEQUENCE [LARGE SCALE GENOMIC DNA]</scope>
    <source>
        <strain evidence="4 5">D1-19</strain>
    </source>
</reference>
<dbReference type="InterPro" id="IPR009742">
    <property type="entry name" value="Curlin_rpt"/>
</dbReference>
<feature type="compositionally biased region" description="Pro residues" evidence="3">
    <location>
        <begin position="102"/>
        <end position="111"/>
    </location>
</feature>
<accession>A0A2T7UJC4</accession>
<dbReference type="Proteomes" id="UP000244810">
    <property type="component" value="Unassembled WGS sequence"/>
</dbReference>
<evidence type="ECO:0000256" key="2">
    <source>
        <dbReference type="ARBA" id="ARBA00022729"/>
    </source>
</evidence>
<dbReference type="EMBL" id="QDDR01000030">
    <property type="protein sequence ID" value="PVE44785.1"/>
    <property type="molecule type" value="Genomic_DNA"/>
</dbReference>
<dbReference type="Pfam" id="PF07012">
    <property type="entry name" value="Curlin_rpt"/>
    <property type="match status" value="2"/>
</dbReference>
<evidence type="ECO:0008006" key="6">
    <source>
        <dbReference type="Google" id="ProtNLM"/>
    </source>
</evidence>
<evidence type="ECO:0000256" key="1">
    <source>
        <dbReference type="ARBA" id="ARBA00009766"/>
    </source>
</evidence>
<dbReference type="GO" id="GO:0009289">
    <property type="term" value="C:pilus"/>
    <property type="evidence" value="ECO:0007669"/>
    <property type="project" value="InterPro"/>
</dbReference>
<keyword evidence="5" id="KW-1185">Reference proteome</keyword>